<reference evidence="2 3" key="1">
    <citation type="submission" date="2022-03" db="EMBL/GenBank/DDBJ databases">
        <authorList>
            <person name="Nunn A."/>
            <person name="Chopra R."/>
            <person name="Nunn A."/>
            <person name="Contreras Garrido A."/>
        </authorList>
    </citation>
    <scope>NUCLEOTIDE SEQUENCE [LARGE SCALE GENOMIC DNA]</scope>
</reference>
<evidence type="ECO:0000313" key="3">
    <source>
        <dbReference type="Proteomes" id="UP000836841"/>
    </source>
</evidence>
<feature type="chain" id="PRO_5043840930" evidence="1">
    <location>
        <begin position="21"/>
        <end position="101"/>
    </location>
</feature>
<name>A0AAU9RMV1_THLAR</name>
<organism evidence="2 3">
    <name type="scientific">Thlaspi arvense</name>
    <name type="common">Field penny-cress</name>
    <dbReference type="NCBI Taxonomy" id="13288"/>
    <lineage>
        <taxon>Eukaryota</taxon>
        <taxon>Viridiplantae</taxon>
        <taxon>Streptophyta</taxon>
        <taxon>Embryophyta</taxon>
        <taxon>Tracheophyta</taxon>
        <taxon>Spermatophyta</taxon>
        <taxon>Magnoliopsida</taxon>
        <taxon>eudicotyledons</taxon>
        <taxon>Gunneridae</taxon>
        <taxon>Pentapetalae</taxon>
        <taxon>rosids</taxon>
        <taxon>malvids</taxon>
        <taxon>Brassicales</taxon>
        <taxon>Brassicaceae</taxon>
        <taxon>Thlaspideae</taxon>
        <taxon>Thlaspi</taxon>
    </lineage>
</organism>
<keyword evidence="3" id="KW-1185">Reference proteome</keyword>
<protein>
    <submittedName>
        <fullName evidence="2">Uncharacterized protein</fullName>
    </submittedName>
</protein>
<dbReference type="Proteomes" id="UP000836841">
    <property type="component" value="Chromosome 2"/>
</dbReference>
<proteinExistence type="predicted"/>
<feature type="signal peptide" evidence="1">
    <location>
        <begin position="1"/>
        <end position="20"/>
    </location>
</feature>
<dbReference type="EMBL" id="OU466858">
    <property type="protein sequence ID" value="CAH2045532.1"/>
    <property type="molecule type" value="Genomic_DNA"/>
</dbReference>
<dbReference type="AlphaFoldDB" id="A0AAU9RMV1"/>
<sequence length="101" mass="11419">MASKIIFFILLLSLSLVTEAQVSLPCDTQRDCIFIHCSVWLTLCINRQCQCLSTYQAKLDNLKTMSYVQTCKSMSDCDPRMKSTCVSGSYMCFEGYCTCAH</sequence>
<evidence type="ECO:0000256" key="1">
    <source>
        <dbReference type="SAM" id="SignalP"/>
    </source>
</evidence>
<accession>A0AAU9RMV1</accession>
<gene>
    <name evidence="2" type="ORF">TAV2_LOCUS7905</name>
</gene>
<keyword evidence="1" id="KW-0732">Signal</keyword>
<evidence type="ECO:0000313" key="2">
    <source>
        <dbReference type="EMBL" id="CAH2045532.1"/>
    </source>
</evidence>